<evidence type="ECO:0000259" key="11">
    <source>
        <dbReference type="PROSITE" id="PS50989"/>
    </source>
</evidence>
<organism evidence="12 13">
    <name type="scientific">Hydrogenispora ethanolica</name>
    <dbReference type="NCBI Taxonomy" id="1082276"/>
    <lineage>
        <taxon>Bacteria</taxon>
        <taxon>Bacillati</taxon>
        <taxon>Bacillota</taxon>
        <taxon>Hydrogenispora</taxon>
    </lineage>
</organism>
<dbReference type="NCBIfam" id="TIGR00513">
    <property type="entry name" value="accA"/>
    <property type="match status" value="1"/>
</dbReference>
<dbReference type="GO" id="GO:2001295">
    <property type="term" value="P:malonyl-CoA biosynthetic process"/>
    <property type="evidence" value="ECO:0007669"/>
    <property type="project" value="UniProtKB-UniRule"/>
</dbReference>
<comment type="pathway">
    <text evidence="1 10">Lipid metabolism; malonyl-CoA biosynthesis; malonyl-CoA from acetyl-CoA: step 1/1.</text>
</comment>
<name>A0A4R1RB94_HYDET</name>
<sequence>MTVQIAVLEEKANSLRLSIYNNLSPWQRVQIARHAKRPTLLDYVGLIFTDFIEMHGDRLFRDDPAMIGGLAYLDSIPVTVIGQQKGRDTKEKIYRNFGQPHPEGYRKALRLMHQAEKFHRPIICLVDVVGAYPGIEAEERGQGEAIARNIREMANLTVPIIVVITGEGGSGGALAVGVGNRVLMMENAYYSVISPEGCASILWKDASKASDAADALKLSANDLLKFGIIDEIIPEPLGGAHKNPNEAGMNLKKAINSHLKPLLNLSSSELLDNRYNRFRHYGVYLED</sequence>
<evidence type="ECO:0000256" key="1">
    <source>
        <dbReference type="ARBA" id="ARBA00004956"/>
    </source>
</evidence>
<keyword evidence="7 10" id="KW-0443">Lipid metabolism</keyword>
<dbReference type="GO" id="GO:0009317">
    <property type="term" value="C:acetyl-CoA carboxylase complex"/>
    <property type="evidence" value="ECO:0007669"/>
    <property type="project" value="InterPro"/>
</dbReference>
<dbReference type="PANTHER" id="PTHR42853">
    <property type="entry name" value="ACETYL-COENZYME A CARBOXYLASE CARBOXYL TRANSFERASE SUBUNIT ALPHA"/>
    <property type="match status" value="1"/>
</dbReference>
<protein>
    <recommendedName>
        <fullName evidence="10">Acetyl-coenzyme A carboxylase carboxyl transferase subunit alpha</fullName>
        <shortName evidence="10">ACCase subunit alpha</shortName>
        <shortName evidence="10">Acetyl-CoA carboxylase carboxyltransferase subunit alpha</shortName>
        <ecNumber evidence="10">2.1.3.15</ecNumber>
    </recommendedName>
</protein>
<evidence type="ECO:0000256" key="7">
    <source>
        <dbReference type="ARBA" id="ARBA00023098"/>
    </source>
</evidence>
<evidence type="ECO:0000256" key="9">
    <source>
        <dbReference type="ARBA" id="ARBA00049152"/>
    </source>
</evidence>
<feature type="domain" description="CoA carboxyltransferase C-terminal" evidence="11">
    <location>
        <begin position="7"/>
        <end position="261"/>
    </location>
</feature>
<keyword evidence="13" id="KW-1185">Reference proteome</keyword>
<dbReference type="NCBIfam" id="NF041504">
    <property type="entry name" value="AccA_sub"/>
    <property type="match status" value="1"/>
</dbReference>
<gene>
    <name evidence="10" type="primary">accA</name>
    <name evidence="12" type="ORF">EDC14_102261</name>
</gene>
<evidence type="ECO:0000256" key="6">
    <source>
        <dbReference type="ARBA" id="ARBA00022840"/>
    </source>
</evidence>
<keyword evidence="3 10" id="KW-0808">Transferase</keyword>
<dbReference type="EC" id="2.1.3.15" evidence="10"/>
<evidence type="ECO:0000313" key="12">
    <source>
        <dbReference type="EMBL" id="TCL63006.1"/>
    </source>
</evidence>
<dbReference type="PROSITE" id="PS50989">
    <property type="entry name" value="COA_CT_CTER"/>
    <property type="match status" value="1"/>
</dbReference>
<dbReference type="InterPro" id="IPR029045">
    <property type="entry name" value="ClpP/crotonase-like_dom_sf"/>
</dbReference>
<evidence type="ECO:0000313" key="13">
    <source>
        <dbReference type="Proteomes" id="UP000295008"/>
    </source>
</evidence>
<reference evidence="12 13" key="1">
    <citation type="submission" date="2019-03" db="EMBL/GenBank/DDBJ databases">
        <title>Genomic Encyclopedia of Type Strains, Phase IV (KMG-IV): sequencing the most valuable type-strain genomes for metagenomic binning, comparative biology and taxonomic classification.</title>
        <authorList>
            <person name="Goeker M."/>
        </authorList>
    </citation>
    <scope>NUCLEOTIDE SEQUENCE [LARGE SCALE GENOMIC DNA]</scope>
    <source>
        <strain evidence="12 13">LX-B</strain>
    </source>
</reference>
<evidence type="ECO:0000256" key="8">
    <source>
        <dbReference type="ARBA" id="ARBA00023160"/>
    </source>
</evidence>
<comment type="catalytic activity">
    <reaction evidence="9 10">
        <text>N(6)-carboxybiotinyl-L-lysyl-[protein] + acetyl-CoA = N(6)-biotinyl-L-lysyl-[protein] + malonyl-CoA</text>
        <dbReference type="Rhea" id="RHEA:54728"/>
        <dbReference type="Rhea" id="RHEA-COMP:10505"/>
        <dbReference type="Rhea" id="RHEA-COMP:10506"/>
        <dbReference type="ChEBI" id="CHEBI:57288"/>
        <dbReference type="ChEBI" id="CHEBI:57384"/>
        <dbReference type="ChEBI" id="CHEBI:83144"/>
        <dbReference type="ChEBI" id="CHEBI:83145"/>
        <dbReference type="EC" id="2.1.3.15"/>
    </reaction>
</comment>
<comment type="similarity">
    <text evidence="10">Belongs to the AccA family.</text>
</comment>
<proteinExistence type="inferred from homology"/>
<dbReference type="Proteomes" id="UP000295008">
    <property type="component" value="Unassembled WGS sequence"/>
</dbReference>
<accession>A0A4R1RB94</accession>
<dbReference type="GO" id="GO:0016743">
    <property type="term" value="F:carboxyl- or carbamoyltransferase activity"/>
    <property type="evidence" value="ECO:0007669"/>
    <property type="project" value="UniProtKB-UniRule"/>
</dbReference>
<keyword evidence="5 10" id="KW-0276">Fatty acid metabolism</keyword>
<dbReference type="EMBL" id="SLUN01000022">
    <property type="protein sequence ID" value="TCL63006.1"/>
    <property type="molecule type" value="Genomic_DNA"/>
</dbReference>
<evidence type="ECO:0000256" key="10">
    <source>
        <dbReference type="HAMAP-Rule" id="MF_00823"/>
    </source>
</evidence>
<dbReference type="UniPathway" id="UPA00655">
    <property type="reaction ID" value="UER00711"/>
</dbReference>
<keyword evidence="2 10" id="KW-0444">Lipid biosynthesis</keyword>
<dbReference type="AlphaFoldDB" id="A0A4R1RB94"/>
<dbReference type="PANTHER" id="PTHR42853:SF3">
    <property type="entry name" value="ACETYL-COENZYME A CARBOXYLASE CARBOXYL TRANSFERASE SUBUNIT ALPHA, CHLOROPLASTIC"/>
    <property type="match status" value="1"/>
</dbReference>
<comment type="function">
    <text evidence="10">Component of the acetyl coenzyme A carboxylase (ACC) complex. First, biotin carboxylase catalyzes the carboxylation of biotin on its carrier protein (BCCP) and then the CO(2) group is transferred by the carboxyltransferase to acetyl-CoA to form malonyl-CoA.</text>
</comment>
<dbReference type="InterPro" id="IPR001095">
    <property type="entry name" value="Acetyl_CoA_COase_a_su"/>
</dbReference>
<evidence type="ECO:0000256" key="3">
    <source>
        <dbReference type="ARBA" id="ARBA00022679"/>
    </source>
</evidence>
<keyword evidence="6 10" id="KW-0067">ATP-binding</keyword>
<dbReference type="GO" id="GO:0006633">
    <property type="term" value="P:fatty acid biosynthetic process"/>
    <property type="evidence" value="ECO:0007669"/>
    <property type="project" value="UniProtKB-KW"/>
</dbReference>
<dbReference type="Gene3D" id="3.90.226.10">
    <property type="entry name" value="2-enoyl-CoA Hydratase, Chain A, domain 1"/>
    <property type="match status" value="1"/>
</dbReference>
<dbReference type="GO" id="GO:0005524">
    <property type="term" value="F:ATP binding"/>
    <property type="evidence" value="ECO:0007669"/>
    <property type="project" value="UniProtKB-KW"/>
</dbReference>
<dbReference type="PRINTS" id="PR01069">
    <property type="entry name" value="ACCCTRFRASEA"/>
</dbReference>
<keyword evidence="4 10" id="KW-0547">Nucleotide-binding</keyword>
<keyword evidence="10" id="KW-0963">Cytoplasm</keyword>
<dbReference type="HAMAP" id="MF_00823">
    <property type="entry name" value="AcetylCoA_CT_alpha"/>
    <property type="match status" value="1"/>
</dbReference>
<dbReference type="GO" id="GO:0003989">
    <property type="term" value="F:acetyl-CoA carboxylase activity"/>
    <property type="evidence" value="ECO:0007669"/>
    <property type="project" value="InterPro"/>
</dbReference>
<comment type="subcellular location">
    <subcellularLocation>
        <location evidence="10">Cytoplasm</location>
    </subcellularLocation>
</comment>
<keyword evidence="8 10" id="KW-0275">Fatty acid biosynthesis</keyword>
<dbReference type="NCBIfam" id="NF004344">
    <property type="entry name" value="PRK05724.1"/>
    <property type="match status" value="1"/>
</dbReference>
<dbReference type="SUPFAM" id="SSF52096">
    <property type="entry name" value="ClpP/crotonase"/>
    <property type="match status" value="1"/>
</dbReference>
<comment type="subunit">
    <text evidence="10">Acetyl-CoA carboxylase is a heterohexamer composed of biotin carboxyl carrier protein (AccB), biotin carboxylase (AccC) and two subunits each of ACCase subunit alpha (AccA) and ACCase subunit beta (AccD).</text>
</comment>
<dbReference type="InterPro" id="IPR011763">
    <property type="entry name" value="COA_CT_C"/>
</dbReference>
<dbReference type="Pfam" id="PF03255">
    <property type="entry name" value="ACCA"/>
    <property type="match status" value="1"/>
</dbReference>
<evidence type="ECO:0000256" key="4">
    <source>
        <dbReference type="ARBA" id="ARBA00022741"/>
    </source>
</evidence>
<evidence type="ECO:0000256" key="5">
    <source>
        <dbReference type="ARBA" id="ARBA00022832"/>
    </source>
</evidence>
<comment type="caution">
    <text evidence="12">The sequence shown here is derived from an EMBL/GenBank/DDBJ whole genome shotgun (WGS) entry which is preliminary data.</text>
</comment>
<evidence type="ECO:0000256" key="2">
    <source>
        <dbReference type="ARBA" id="ARBA00022516"/>
    </source>
</evidence>